<proteinExistence type="predicted"/>
<keyword evidence="2" id="KW-1185">Reference proteome</keyword>
<comment type="caution">
    <text evidence="1">The sequence shown here is derived from an EMBL/GenBank/DDBJ whole genome shotgun (WGS) entry which is preliminary data.</text>
</comment>
<gene>
    <name evidence="1" type="ORF">EVAR_87820_1</name>
</gene>
<dbReference type="Proteomes" id="UP000299102">
    <property type="component" value="Unassembled WGS sequence"/>
</dbReference>
<sequence length="116" mass="13370">MYRSYPHHLPLASCQRPLTIFCPPIAQDPLDLASAQRPFGFECFFYEIAGRTKMTHIAHRIGELKWQWVGHITRRNDNRWRSTLLHWRPLDLTVCDGPPLNRLTTSSGSQSTIGPD</sequence>
<accession>A0A4C1Z5Y3</accession>
<protein>
    <submittedName>
        <fullName evidence="1">Uncharacterized protein</fullName>
    </submittedName>
</protein>
<organism evidence="1 2">
    <name type="scientific">Eumeta variegata</name>
    <name type="common">Bagworm moth</name>
    <name type="synonym">Eumeta japonica</name>
    <dbReference type="NCBI Taxonomy" id="151549"/>
    <lineage>
        <taxon>Eukaryota</taxon>
        <taxon>Metazoa</taxon>
        <taxon>Ecdysozoa</taxon>
        <taxon>Arthropoda</taxon>
        <taxon>Hexapoda</taxon>
        <taxon>Insecta</taxon>
        <taxon>Pterygota</taxon>
        <taxon>Neoptera</taxon>
        <taxon>Endopterygota</taxon>
        <taxon>Lepidoptera</taxon>
        <taxon>Glossata</taxon>
        <taxon>Ditrysia</taxon>
        <taxon>Tineoidea</taxon>
        <taxon>Psychidae</taxon>
        <taxon>Oiketicinae</taxon>
        <taxon>Eumeta</taxon>
    </lineage>
</organism>
<name>A0A4C1Z5Y3_EUMVA</name>
<dbReference type="EMBL" id="BGZK01001571">
    <property type="protein sequence ID" value="GBP82573.1"/>
    <property type="molecule type" value="Genomic_DNA"/>
</dbReference>
<evidence type="ECO:0000313" key="1">
    <source>
        <dbReference type="EMBL" id="GBP82573.1"/>
    </source>
</evidence>
<evidence type="ECO:0000313" key="2">
    <source>
        <dbReference type="Proteomes" id="UP000299102"/>
    </source>
</evidence>
<reference evidence="1 2" key="1">
    <citation type="journal article" date="2019" name="Commun. Biol.">
        <title>The bagworm genome reveals a unique fibroin gene that provides high tensile strength.</title>
        <authorList>
            <person name="Kono N."/>
            <person name="Nakamura H."/>
            <person name="Ohtoshi R."/>
            <person name="Tomita M."/>
            <person name="Numata K."/>
            <person name="Arakawa K."/>
        </authorList>
    </citation>
    <scope>NUCLEOTIDE SEQUENCE [LARGE SCALE GENOMIC DNA]</scope>
</reference>
<dbReference type="AlphaFoldDB" id="A0A4C1Z5Y3"/>